<evidence type="ECO:0000256" key="1">
    <source>
        <dbReference type="SAM" id="Phobius"/>
    </source>
</evidence>
<dbReference type="Gene3D" id="3.30.565.10">
    <property type="entry name" value="Histidine kinase-like ATPase, C-terminal domain"/>
    <property type="match status" value="1"/>
</dbReference>
<dbReference type="Pfam" id="PF06580">
    <property type="entry name" value="His_kinase"/>
    <property type="match status" value="1"/>
</dbReference>
<keyword evidence="1" id="KW-0472">Membrane</keyword>
<feature type="transmembrane region" description="Helical" evidence="1">
    <location>
        <begin position="114"/>
        <end position="137"/>
    </location>
</feature>
<dbReference type="PANTHER" id="PTHR34220">
    <property type="entry name" value="SENSOR HISTIDINE KINASE YPDA"/>
    <property type="match status" value="1"/>
</dbReference>
<dbReference type="EMBL" id="FUYB01000027">
    <property type="protein sequence ID" value="SKA94543.1"/>
    <property type="molecule type" value="Genomic_DNA"/>
</dbReference>
<keyword evidence="3" id="KW-0418">Kinase</keyword>
<dbReference type="GO" id="GO:0016020">
    <property type="term" value="C:membrane"/>
    <property type="evidence" value="ECO:0007669"/>
    <property type="project" value="InterPro"/>
</dbReference>
<dbReference type="InterPro" id="IPR010559">
    <property type="entry name" value="Sig_transdc_His_kin_internal"/>
</dbReference>
<dbReference type="PANTHER" id="PTHR34220:SF7">
    <property type="entry name" value="SENSOR HISTIDINE KINASE YPDA"/>
    <property type="match status" value="1"/>
</dbReference>
<dbReference type="Proteomes" id="UP000190460">
    <property type="component" value="Unassembled WGS sequence"/>
</dbReference>
<evidence type="ECO:0000259" key="2">
    <source>
        <dbReference type="Pfam" id="PF06580"/>
    </source>
</evidence>
<feature type="transmembrane region" description="Helical" evidence="1">
    <location>
        <begin position="79"/>
        <end position="102"/>
    </location>
</feature>
<evidence type="ECO:0000313" key="4">
    <source>
        <dbReference type="Proteomes" id="UP000190460"/>
    </source>
</evidence>
<dbReference type="InterPro" id="IPR050640">
    <property type="entry name" value="Bact_2-comp_sensor_kinase"/>
</dbReference>
<feature type="transmembrane region" description="Helical" evidence="1">
    <location>
        <begin position="46"/>
        <end position="67"/>
    </location>
</feature>
<dbReference type="AlphaFoldDB" id="A0A1T4XYS2"/>
<protein>
    <submittedName>
        <fullName evidence="3">Two-component system, LytT family, sensor histidine kinase AlgZ</fullName>
    </submittedName>
</protein>
<dbReference type="GO" id="GO:0000155">
    <property type="term" value="F:phosphorelay sensor kinase activity"/>
    <property type="evidence" value="ECO:0007669"/>
    <property type="project" value="InterPro"/>
</dbReference>
<sequence>MSKTLGYLPNICGPQPLLRIVAAALFLATILALAAADNVHEFMVKLGLNAFFVLWVTLSSVLTLCLINRFYTPPSNKISTLLITTVVVSFTLLASIIGLFLIKNNSLDELGGGVALYFLKNIVISLVLTLVVLRYLYVQGQWEASVEADSYAKYEALQSRMRPHFLFNSLNTVAHLVHKDPVQAEEAILDLADIMRTTLDRRNRISLQEELDVTMRYLRMEGLRLGKRRLTVVWDMDRNTLPFDMQILPLILQPLVENAIYHGIQPRKEGGTLGISLYDAGSHLAVSVTNPLSPSGASSHQKGNHIAQENMKNRLHLAYGDRANLQIQKTPQQYRVSFSIPKE</sequence>
<feature type="domain" description="Signal transduction histidine kinase internal region" evidence="2">
    <location>
        <begin position="152"/>
        <end position="228"/>
    </location>
</feature>
<dbReference type="STRING" id="92487.SAMN02745130_03668"/>
<gene>
    <name evidence="3" type="ORF">SAMN02745130_03668</name>
</gene>
<keyword evidence="3" id="KW-0808">Transferase</keyword>
<keyword evidence="1" id="KW-0812">Transmembrane</keyword>
<keyword evidence="4" id="KW-1185">Reference proteome</keyword>
<dbReference type="InterPro" id="IPR036890">
    <property type="entry name" value="HATPase_C_sf"/>
</dbReference>
<accession>A0A1T4XYS2</accession>
<proteinExistence type="predicted"/>
<name>A0A1T4XYS2_9GAMM</name>
<organism evidence="3 4">
    <name type="scientific">Thiothrix eikelboomii</name>
    <dbReference type="NCBI Taxonomy" id="92487"/>
    <lineage>
        <taxon>Bacteria</taxon>
        <taxon>Pseudomonadati</taxon>
        <taxon>Pseudomonadota</taxon>
        <taxon>Gammaproteobacteria</taxon>
        <taxon>Thiotrichales</taxon>
        <taxon>Thiotrichaceae</taxon>
        <taxon>Thiothrix</taxon>
    </lineage>
</organism>
<keyword evidence="1" id="KW-1133">Transmembrane helix</keyword>
<evidence type="ECO:0000313" key="3">
    <source>
        <dbReference type="EMBL" id="SKA94543.1"/>
    </source>
</evidence>
<reference evidence="3 4" key="1">
    <citation type="submission" date="2017-02" db="EMBL/GenBank/DDBJ databases">
        <authorList>
            <person name="Peterson S.W."/>
        </authorList>
    </citation>
    <scope>NUCLEOTIDE SEQUENCE [LARGE SCALE GENOMIC DNA]</scope>
    <source>
        <strain evidence="3 4">ATCC 49788</strain>
    </source>
</reference>
<dbReference type="SUPFAM" id="SSF55874">
    <property type="entry name" value="ATPase domain of HSP90 chaperone/DNA topoisomerase II/histidine kinase"/>
    <property type="match status" value="1"/>
</dbReference>
<dbReference type="RefSeq" id="WP_234975929.1">
    <property type="nucleotide sequence ID" value="NZ_FUYB01000027.1"/>
</dbReference>